<dbReference type="RefSeq" id="WP_282356596.1">
    <property type="nucleotide sequence ID" value="NZ_JASBQV010000016.1"/>
</dbReference>
<reference evidence="1 2" key="1">
    <citation type="submission" date="2023-04" db="EMBL/GenBank/DDBJ databases">
        <title>Antarctic isolates genomes.</title>
        <authorList>
            <person name="Dimov S.G."/>
        </authorList>
    </citation>
    <scope>NUCLEOTIDE SEQUENCE [LARGE SCALE GENOMIC DNA]</scope>
    <source>
        <strain evidence="1 2">AL19</strain>
    </source>
</reference>
<gene>
    <name evidence="1" type="ORF">QK289_10700</name>
</gene>
<proteinExistence type="predicted"/>
<sequence length="83" mass="9349">MEERPSVSEWLSAQGLSFEQILLIEAILTNMSVLHSDPAKIEDVHQVFLQDVSLPSLRLQPDMSVQQFTDVLSTYAIHLNPAE</sequence>
<name>A0ABT6R3F3_9BACL</name>
<keyword evidence="2" id="KW-1185">Reference proteome</keyword>
<evidence type="ECO:0000313" key="2">
    <source>
        <dbReference type="Proteomes" id="UP001243286"/>
    </source>
</evidence>
<comment type="caution">
    <text evidence="1">The sequence shown here is derived from an EMBL/GenBank/DDBJ whole genome shotgun (WGS) entry which is preliminary data.</text>
</comment>
<accession>A0ABT6R3F3</accession>
<dbReference type="EMBL" id="JASBQV010000016">
    <property type="protein sequence ID" value="MDI3235477.1"/>
    <property type="molecule type" value="Genomic_DNA"/>
</dbReference>
<protein>
    <submittedName>
        <fullName evidence="1">Uncharacterized protein</fullName>
    </submittedName>
</protein>
<dbReference type="Proteomes" id="UP001243286">
    <property type="component" value="Unassembled WGS sequence"/>
</dbReference>
<evidence type="ECO:0000313" key="1">
    <source>
        <dbReference type="EMBL" id="MDI3235477.1"/>
    </source>
</evidence>
<organism evidence="1 2">
    <name type="scientific">Exiguobacterium antarcticum</name>
    <dbReference type="NCBI Taxonomy" id="132920"/>
    <lineage>
        <taxon>Bacteria</taxon>
        <taxon>Bacillati</taxon>
        <taxon>Bacillota</taxon>
        <taxon>Bacilli</taxon>
        <taxon>Bacillales</taxon>
        <taxon>Bacillales Family XII. Incertae Sedis</taxon>
        <taxon>Exiguobacterium</taxon>
    </lineage>
</organism>